<dbReference type="InterPro" id="IPR010300">
    <property type="entry name" value="CDO_1"/>
</dbReference>
<comment type="similarity">
    <text evidence="1">Belongs to the cysteine dioxygenase family.</text>
</comment>
<keyword evidence="3 6" id="KW-0223">Dioxygenase</keyword>
<dbReference type="InterPro" id="IPR014710">
    <property type="entry name" value="RmlC-like_jellyroll"/>
</dbReference>
<dbReference type="SUPFAM" id="SSF51182">
    <property type="entry name" value="RmlC-like cupins"/>
    <property type="match status" value="1"/>
</dbReference>
<evidence type="ECO:0000256" key="1">
    <source>
        <dbReference type="ARBA" id="ARBA00006622"/>
    </source>
</evidence>
<dbReference type="InterPro" id="IPR011051">
    <property type="entry name" value="RmlC_Cupin_sf"/>
</dbReference>
<dbReference type="CDD" id="cd10548">
    <property type="entry name" value="cupin_CDO"/>
    <property type="match status" value="1"/>
</dbReference>
<organism evidence="6 7">
    <name type="scientific">Fictibacillus iocasae</name>
    <dbReference type="NCBI Taxonomy" id="2715437"/>
    <lineage>
        <taxon>Bacteria</taxon>
        <taxon>Bacillati</taxon>
        <taxon>Bacillota</taxon>
        <taxon>Bacilli</taxon>
        <taxon>Bacillales</taxon>
        <taxon>Fictibacillaceae</taxon>
        <taxon>Fictibacillus</taxon>
    </lineage>
</organism>
<dbReference type="PANTHER" id="PTHR12918:SF1">
    <property type="entry name" value="CYSTEINE DIOXYGENASE TYPE 1"/>
    <property type="match status" value="1"/>
</dbReference>
<protein>
    <submittedName>
        <fullName evidence="6">Cysteine dioxygenase</fullName>
    </submittedName>
</protein>
<dbReference type="RefSeq" id="WP_379749024.1">
    <property type="nucleotide sequence ID" value="NZ_JBHTCP010000015.1"/>
</dbReference>
<accession>A0ABW2NRH7</accession>
<dbReference type="Gene3D" id="2.60.120.10">
    <property type="entry name" value="Jelly Rolls"/>
    <property type="match status" value="1"/>
</dbReference>
<sequence>MAITTEATFVLDTLRNPTRAELLDALMKLNFSVDDVEAALGLAGEKPYFRKLLYKSEDVEMLVMNWSDVACAPHDHGDSHGYIHVLEGESVNTVYEVDEGGLPSELFVKVQKSGQVLYAPRKGVHKMQAAGGGRLVTLHLYAPPISGMKVYDLEACAVCVVSDDCGAWWPEETRQKVREIKLERKRSGS</sequence>
<evidence type="ECO:0000256" key="5">
    <source>
        <dbReference type="ARBA" id="ARBA00023004"/>
    </source>
</evidence>
<evidence type="ECO:0000313" key="7">
    <source>
        <dbReference type="Proteomes" id="UP001596549"/>
    </source>
</evidence>
<dbReference type="GO" id="GO:0051213">
    <property type="term" value="F:dioxygenase activity"/>
    <property type="evidence" value="ECO:0007669"/>
    <property type="project" value="UniProtKB-KW"/>
</dbReference>
<proteinExistence type="inferred from homology"/>
<dbReference type="PANTHER" id="PTHR12918">
    <property type="entry name" value="CYSTEINE DIOXYGENASE"/>
    <property type="match status" value="1"/>
</dbReference>
<evidence type="ECO:0000256" key="3">
    <source>
        <dbReference type="ARBA" id="ARBA00022964"/>
    </source>
</evidence>
<evidence type="ECO:0000256" key="4">
    <source>
        <dbReference type="ARBA" id="ARBA00023002"/>
    </source>
</evidence>
<dbReference type="Pfam" id="PF05995">
    <property type="entry name" value="CDO_I"/>
    <property type="match status" value="1"/>
</dbReference>
<reference evidence="7" key="1">
    <citation type="journal article" date="2019" name="Int. J. Syst. Evol. Microbiol.">
        <title>The Global Catalogue of Microorganisms (GCM) 10K type strain sequencing project: providing services to taxonomists for standard genome sequencing and annotation.</title>
        <authorList>
            <consortium name="The Broad Institute Genomics Platform"/>
            <consortium name="The Broad Institute Genome Sequencing Center for Infectious Disease"/>
            <person name="Wu L."/>
            <person name="Ma J."/>
        </authorList>
    </citation>
    <scope>NUCLEOTIDE SEQUENCE [LARGE SCALE GENOMIC DNA]</scope>
    <source>
        <strain evidence="7">NBRC 106396</strain>
    </source>
</reference>
<dbReference type="Proteomes" id="UP001596549">
    <property type="component" value="Unassembled WGS sequence"/>
</dbReference>
<keyword evidence="5" id="KW-0408">Iron</keyword>
<comment type="caution">
    <text evidence="6">The sequence shown here is derived from an EMBL/GenBank/DDBJ whole genome shotgun (WGS) entry which is preliminary data.</text>
</comment>
<name>A0ABW2NRH7_9BACL</name>
<gene>
    <name evidence="6" type="ORF">ACFQPF_09635</name>
</gene>
<keyword evidence="7" id="KW-1185">Reference proteome</keyword>
<dbReference type="EMBL" id="JBHTCP010000015">
    <property type="protein sequence ID" value="MFC7371940.1"/>
    <property type="molecule type" value="Genomic_DNA"/>
</dbReference>
<evidence type="ECO:0000313" key="6">
    <source>
        <dbReference type="EMBL" id="MFC7371940.1"/>
    </source>
</evidence>
<keyword evidence="4" id="KW-0560">Oxidoreductase</keyword>
<evidence type="ECO:0000256" key="2">
    <source>
        <dbReference type="ARBA" id="ARBA00022723"/>
    </source>
</evidence>
<keyword evidence="2" id="KW-0479">Metal-binding</keyword>